<evidence type="ECO:0000256" key="8">
    <source>
        <dbReference type="ARBA" id="ARBA00023065"/>
    </source>
</evidence>
<evidence type="ECO:0000256" key="1">
    <source>
        <dbReference type="ARBA" id="ARBA00005513"/>
    </source>
</evidence>
<evidence type="ECO:0000256" key="11">
    <source>
        <dbReference type="ARBA" id="ARBA00025198"/>
    </source>
</evidence>
<dbReference type="HAMAP" id="MF_01398">
    <property type="entry name" value="ATP_synth_b_bprime"/>
    <property type="match status" value="1"/>
</dbReference>
<evidence type="ECO:0000256" key="12">
    <source>
        <dbReference type="ARBA" id="ARBA00037847"/>
    </source>
</evidence>
<dbReference type="PANTHER" id="PTHR33445:SF1">
    <property type="entry name" value="ATP SYNTHASE SUBUNIT B"/>
    <property type="match status" value="1"/>
</dbReference>
<dbReference type="GO" id="GO:0016787">
    <property type="term" value="F:hydrolase activity"/>
    <property type="evidence" value="ECO:0007669"/>
    <property type="project" value="UniProtKB-KW"/>
</dbReference>
<dbReference type="Pfam" id="PF00430">
    <property type="entry name" value="ATP-synt_B"/>
    <property type="match status" value="1"/>
</dbReference>
<dbReference type="GO" id="GO:0046961">
    <property type="term" value="F:proton-transporting ATPase activity, rotational mechanism"/>
    <property type="evidence" value="ECO:0007669"/>
    <property type="project" value="TreeGrafter"/>
</dbReference>
<dbReference type="Gene3D" id="6.10.250.1580">
    <property type="match status" value="1"/>
</dbReference>
<reference evidence="15 17" key="1">
    <citation type="journal article" date="2014" name="Genome Announc.">
        <title>Complete Genome Sequence of a Virulent Strain, Streptococcus iniae ISET0901, Isolated from Diseased Tilapia.</title>
        <authorList>
            <person name="Pridgeon J.W."/>
            <person name="Zhang D."/>
            <person name="Zhang L."/>
        </authorList>
    </citation>
    <scope>NUCLEOTIDE SEQUENCE [LARGE SCALE GENOMIC DNA]</scope>
    <source>
        <strain evidence="15 17">ISET0901</strain>
    </source>
</reference>
<dbReference type="CDD" id="cd06503">
    <property type="entry name" value="ATP-synt_Fo_b"/>
    <property type="match status" value="1"/>
</dbReference>
<evidence type="ECO:0000256" key="3">
    <source>
        <dbReference type="ARBA" id="ARBA00022475"/>
    </source>
</evidence>
<dbReference type="STRING" id="1346.BMF34_05910"/>
<keyword evidence="3 13" id="KW-1003">Cell membrane</keyword>
<keyword evidence="2 13" id="KW-0813">Transport</keyword>
<proteinExistence type="inferred from homology"/>
<dbReference type="InterPro" id="IPR002146">
    <property type="entry name" value="ATP_synth_b/b'su_bac/chlpt"/>
</dbReference>
<dbReference type="InterPro" id="IPR005864">
    <property type="entry name" value="ATP_synth_F0_bsu_bac"/>
</dbReference>
<evidence type="ECO:0000256" key="13">
    <source>
        <dbReference type="HAMAP-Rule" id="MF_01398"/>
    </source>
</evidence>
<reference evidence="16 18" key="2">
    <citation type="submission" date="2018-06" db="EMBL/GenBank/DDBJ databases">
        <title>Mutators as drivers of adaptation in pathogenic bacteria and a risk factor for host jumps and vaccine escape.</title>
        <authorList>
            <person name="Barnes A.C."/>
            <person name="Silayeva O."/>
        </authorList>
    </citation>
    <scope>NUCLEOTIDE SEQUENCE [LARGE SCALE GENOMIC DNA]</scope>
    <source>
        <strain evidence="16 18">QMA0445</strain>
    </source>
</reference>
<evidence type="ECO:0000256" key="2">
    <source>
        <dbReference type="ARBA" id="ARBA00022448"/>
    </source>
</evidence>
<keyword evidence="9 13" id="KW-0472">Membrane</keyword>
<keyword evidence="4 13" id="KW-0138">CF(0)</keyword>
<evidence type="ECO:0000256" key="10">
    <source>
        <dbReference type="ARBA" id="ARBA00023310"/>
    </source>
</evidence>
<keyword evidence="8 13" id="KW-0406">Ion transport</keyword>
<dbReference type="InterPro" id="IPR028987">
    <property type="entry name" value="ATP_synth_B-like_membr_sf"/>
</dbReference>
<organism evidence="16 18">
    <name type="scientific">Streptococcus iniae</name>
    <name type="common">Streptococcus shiloi</name>
    <dbReference type="NCBI Taxonomy" id="1346"/>
    <lineage>
        <taxon>Bacteria</taxon>
        <taxon>Bacillati</taxon>
        <taxon>Bacillota</taxon>
        <taxon>Bacilli</taxon>
        <taxon>Lactobacillales</taxon>
        <taxon>Streptococcaceae</taxon>
        <taxon>Streptococcus</taxon>
    </lineage>
</organism>
<keyword evidence="6 13" id="KW-0375">Hydrogen ion transport</keyword>
<dbReference type="KEGG" id="siq:DQ08_05855"/>
<protein>
    <recommendedName>
        <fullName evidence="13">ATP synthase subunit b</fullName>
    </recommendedName>
    <alternativeName>
        <fullName evidence="13">ATP synthase F(0) sector subunit b</fullName>
    </alternativeName>
    <alternativeName>
        <fullName evidence="13">ATPase subunit I</fullName>
    </alternativeName>
    <alternativeName>
        <fullName evidence="13">F-type ATPase subunit b</fullName>
        <shortName evidence="13">F-ATPase subunit b</shortName>
    </alternativeName>
</protein>
<feature type="transmembrane region" description="Helical" evidence="13">
    <location>
        <begin position="6"/>
        <end position="26"/>
    </location>
</feature>
<dbReference type="EMBL" id="CP007586">
    <property type="protein sequence ID" value="AHY15983.1"/>
    <property type="molecule type" value="Genomic_DNA"/>
</dbReference>
<dbReference type="GO" id="GO:0005886">
    <property type="term" value="C:plasma membrane"/>
    <property type="evidence" value="ECO:0007669"/>
    <property type="project" value="UniProtKB-SubCell"/>
</dbReference>
<dbReference type="GO" id="GO:0045259">
    <property type="term" value="C:proton-transporting ATP synthase complex"/>
    <property type="evidence" value="ECO:0007669"/>
    <property type="project" value="UniProtKB-KW"/>
</dbReference>
<evidence type="ECO:0000313" key="17">
    <source>
        <dbReference type="Proteomes" id="UP000025245"/>
    </source>
</evidence>
<dbReference type="EMBL" id="QLQD01000054">
    <property type="protein sequence ID" value="RLU56728.1"/>
    <property type="molecule type" value="Genomic_DNA"/>
</dbReference>
<dbReference type="Proteomes" id="UP000269148">
    <property type="component" value="Unassembled WGS sequence"/>
</dbReference>
<keyword evidence="17" id="KW-1185">Reference proteome</keyword>
<dbReference type="RefSeq" id="WP_003100011.1">
    <property type="nucleotide sequence ID" value="NZ_CP010783.1"/>
</dbReference>
<dbReference type="SUPFAM" id="SSF81573">
    <property type="entry name" value="F1F0 ATP synthase subunit B, membrane domain"/>
    <property type="match status" value="1"/>
</dbReference>
<comment type="function">
    <text evidence="11 13">F(1)F(0) ATP synthase produces ATP from ADP in the presence of a proton or sodium gradient. F-type ATPases consist of two structural domains, F(1) containing the extramembraneous catalytic core and F(0) containing the membrane proton channel, linked together by a central stalk and a peripheral stalk. During catalysis, ATP synthesis in the catalytic domain of F(1) is coupled via a rotary mechanism of the central stalk subunits to proton translocation.</text>
</comment>
<comment type="subcellular location">
    <subcellularLocation>
        <location evidence="13">Cell membrane</location>
        <topology evidence="13">Single-pass membrane protein</topology>
    </subcellularLocation>
    <subcellularLocation>
        <location evidence="12">Endomembrane system</location>
        <topology evidence="12">Single-pass membrane protein</topology>
    </subcellularLocation>
</comment>
<dbReference type="Proteomes" id="UP000025245">
    <property type="component" value="Chromosome"/>
</dbReference>
<keyword evidence="10 13" id="KW-0066">ATP synthesis</keyword>
<comment type="similarity">
    <text evidence="1 13 14">Belongs to the ATPase B chain family.</text>
</comment>
<dbReference type="KEGG" id="sio:DW64_05850"/>
<evidence type="ECO:0000313" key="15">
    <source>
        <dbReference type="EMBL" id="AHY15983.1"/>
    </source>
</evidence>
<evidence type="ECO:0000256" key="5">
    <source>
        <dbReference type="ARBA" id="ARBA00022692"/>
    </source>
</evidence>
<evidence type="ECO:0000313" key="16">
    <source>
        <dbReference type="EMBL" id="RLU56728.1"/>
    </source>
</evidence>
<comment type="function">
    <text evidence="13">Component of the F(0) channel, it forms part of the peripheral stalk, linking F(1) to F(0).</text>
</comment>
<keyword evidence="5 13" id="KW-0812">Transmembrane</keyword>
<evidence type="ECO:0000256" key="4">
    <source>
        <dbReference type="ARBA" id="ARBA00022547"/>
    </source>
</evidence>
<evidence type="ECO:0000313" key="18">
    <source>
        <dbReference type="Proteomes" id="UP000269148"/>
    </source>
</evidence>
<comment type="subunit">
    <text evidence="13">F-type ATPases have 2 components, F(1) - the catalytic core - and F(0) - the membrane proton channel. F(1) has five subunits: alpha(3), beta(3), gamma(1), delta(1), epsilon(1). F(0) has three main subunits: a(1), b(2) and c(10-14). The alpha and beta chains form an alternating ring which encloses part of the gamma chain. F(1) is attached to F(0) by a central stalk formed by the gamma and epsilon chains, while a peripheral stalk is formed by the delta and b chains.</text>
</comment>
<name>A0A3L8GK34_STRIN</name>
<gene>
    <name evidence="13 16" type="primary">atpF</name>
    <name evidence="16" type="ORF">DIY07_06120</name>
    <name evidence="15" type="ORF">DQ08_05855</name>
</gene>
<evidence type="ECO:0000256" key="6">
    <source>
        <dbReference type="ARBA" id="ARBA00022781"/>
    </source>
</evidence>
<dbReference type="GO" id="GO:0046933">
    <property type="term" value="F:proton-transporting ATP synthase activity, rotational mechanism"/>
    <property type="evidence" value="ECO:0007669"/>
    <property type="project" value="UniProtKB-UniRule"/>
</dbReference>
<dbReference type="SMR" id="A0A3L8GK34"/>
<dbReference type="GeneID" id="35764989"/>
<dbReference type="InterPro" id="IPR050059">
    <property type="entry name" value="ATP_synthase_B_chain"/>
</dbReference>
<evidence type="ECO:0000256" key="9">
    <source>
        <dbReference type="ARBA" id="ARBA00023136"/>
    </source>
</evidence>
<dbReference type="PANTHER" id="PTHR33445">
    <property type="entry name" value="ATP SYNTHASE SUBUNIT B', CHLOROPLASTIC"/>
    <property type="match status" value="1"/>
</dbReference>
<dbReference type="KEGG" id="siz:SI82_06000"/>
<dbReference type="OrthoDB" id="282095at2"/>
<dbReference type="GO" id="GO:0012505">
    <property type="term" value="C:endomembrane system"/>
    <property type="evidence" value="ECO:0007669"/>
    <property type="project" value="UniProtKB-SubCell"/>
</dbReference>
<accession>A0A3L8GK34</accession>
<evidence type="ECO:0000256" key="14">
    <source>
        <dbReference type="RuleBase" id="RU003848"/>
    </source>
</evidence>
<dbReference type="NCBIfam" id="TIGR01144">
    <property type="entry name" value="ATP_synt_b"/>
    <property type="match status" value="1"/>
</dbReference>
<keyword evidence="16" id="KW-0378">Hydrolase</keyword>
<evidence type="ECO:0000256" key="7">
    <source>
        <dbReference type="ARBA" id="ARBA00022989"/>
    </source>
</evidence>
<keyword evidence="7 13" id="KW-1133">Transmembrane helix</keyword>
<dbReference type="AlphaFoldDB" id="A0A3L8GK34"/>
<sequence>MELTMGELIGNFILVTGSILVLYLLLRKFAWGSITAILEERSTKIANDIDSAETAKITAEKLAEQRETELAGAKQEASQIITAAKDLGQTKGDQLIAEANSEAKRLKEKAHADIEQSKSEAFENVKAEMSQLSIQLAEKIMGANLDKDAQSKLIDAYLDDLGEA</sequence>